<evidence type="ECO:0000313" key="1">
    <source>
        <dbReference type="EMBL" id="SNY89208.1"/>
    </source>
</evidence>
<name>A0A285LWC2_9NOCA</name>
<evidence type="ECO:0000313" key="2">
    <source>
        <dbReference type="Proteomes" id="UP000219565"/>
    </source>
</evidence>
<accession>A0A285LWC2</accession>
<dbReference type="OrthoDB" id="4567403at2"/>
<proteinExistence type="predicted"/>
<dbReference type="AlphaFoldDB" id="A0A285LWC2"/>
<sequence length="187" mass="19779">MRIRKKGMRVAGPLGIALLAGALVAMAGGLIYGVIIAARDSGPSPLRAGACGFVTDQPGSGHDPWTLLPCTDPAATLVIVRAASVDKCPEGTMTRFLPRGRTATKTKSLCLQMNAAVGDCFTGIDHWLDEEKVGKVACTTPGAFQVNTVSNAVDHRVCAPQRQLHKETDEIVYQNPSKSICLHRVGT</sequence>
<organism evidence="1 2">
    <name type="scientific">Nocardia amikacinitolerans</name>
    <dbReference type="NCBI Taxonomy" id="756689"/>
    <lineage>
        <taxon>Bacteria</taxon>
        <taxon>Bacillati</taxon>
        <taxon>Actinomycetota</taxon>
        <taxon>Actinomycetes</taxon>
        <taxon>Mycobacteriales</taxon>
        <taxon>Nocardiaceae</taxon>
        <taxon>Nocardia</taxon>
    </lineage>
</organism>
<dbReference type="RefSeq" id="WP_097247957.1">
    <property type="nucleotide sequence ID" value="NZ_OBEG01000008.1"/>
</dbReference>
<reference evidence="1 2" key="1">
    <citation type="submission" date="2017-09" db="EMBL/GenBank/DDBJ databases">
        <authorList>
            <person name="Ehlers B."/>
            <person name="Leendertz F.H."/>
        </authorList>
    </citation>
    <scope>NUCLEOTIDE SEQUENCE [LARGE SCALE GENOMIC DNA]</scope>
    <source>
        <strain evidence="1 2">DSM 45537</strain>
    </source>
</reference>
<protein>
    <submittedName>
        <fullName evidence="1">Uncharacterized protein</fullName>
    </submittedName>
</protein>
<gene>
    <name evidence="1" type="ORF">SAMN04244553_6215</name>
</gene>
<keyword evidence="2" id="KW-1185">Reference proteome</keyword>
<dbReference type="Proteomes" id="UP000219565">
    <property type="component" value="Unassembled WGS sequence"/>
</dbReference>
<dbReference type="EMBL" id="OBEG01000008">
    <property type="protein sequence ID" value="SNY89208.1"/>
    <property type="molecule type" value="Genomic_DNA"/>
</dbReference>